<comment type="subcellular location">
    <subcellularLocation>
        <location evidence="5">Cell membrane</location>
        <topology evidence="5">Multi-pass membrane protein</topology>
    </subcellularLocation>
    <subcellularLocation>
        <location evidence="1">Membrane</location>
        <topology evidence="1">Multi-pass membrane protein</topology>
    </subcellularLocation>
</comment>
<dbReference type="GO" id="GO:0033281">
    <property type="term" value="C:TAT protein transport complex"/>
    <property type="evidence" value="ECO:0007669"/>
    <property type="project" value="UniProtKB-UniRule"/>
</dbReference>
<evidence type="ECO:0000256" key="2">
    <source>
        <dbReference type="ARBA" id="ARBA00022692"/>
    </source>
</evidence>
<dbReference type="EMBL" id="VLPK01000001">
    <property type="protein sequence ID" value="TSJ43208.1"/>
    <property type="molecule type" value="Genomic_DNA"/>
</dbReference>
<evidence type="ECO:0000256" key="5">
    <source>
        <dbReference type="HAMAP-Rule" id="MF_00902"/>
    </source>
</evidence>
<evidence type="ECO:0000313" key="7">
    <source>
        <dbReference type="Proteomes" id="UP000318733"/>
    </source>
</evidence>
<dbReference type="InterPro" id="IPR002033">
    <property type="entry name" value="TatC"/>
</dbReference>
<keyword evidence="4 5" id="KW-0472">Membrane</keyword>
<dbReference type="PRINTS" id="PR01840">
    <property type="entry name" value="TATCFAMILY"/>
</dbReference>
<evidence type="ECO:0000256" key="3">
    <source>
        <dbReference type="ARBA" id="ARBA00022989"/>
    </source>
</evidence>
<keyword evidence="5" id="KW-0811">Translocation</keyword>
<dbReference type="GO" id="GO:0043953">
    <property type="term" value="P:protein transport by the Tat complex"/>
    <property type="evidence" value="ECO:0007669"/>
    <property type="project" value="UniProtKB-UniRule"/>
</dbReference>
<evidence type="ECO:0000256" key="4">
    <source>
        <dbReference type="ARBA" id="ARBA00023136"/>
    </source>
</evidence>
<comment type="function">
    <text evidence="5">Part of the twin-arginine translocation (Tat) system that transports large folded proteins containing a characteristic twin-arginine motif in their signal peptide across membranes.</text>
</comment>
<feature type="transmembrane region" description="Helical" evidence="5">
    <location>
        <begin position="249"/>
        <end position="269"/>
    </location>
</feature>
<dbReference type="PANTHER" id="PTHR30371:SF0">
    <property type="entry name" value="SEC-INDEPENDENT PROTEIN TRANSLOCASE PROTEIN TATC, CHLOROPLASTIC-RELATED"/>
    <property type="match status" value="1"/>
</dbReference>
<accession>A0A556MTU8</accession>
<dbReference type="Proteomes" id="UP000318733">
    <property type="component" value="Unassembled WGS sequence"/>
</dbReference>
<feature type="transmembrane region" description="Helical" evidence="5">
    <location>
        <begin position="141"/>
        <end position="160"/>
    </location>
</feature>
<evidence type="ECO:0000313" key="6">
    <source>
        <dbReference type="EMBL" id="TSJ43208.1"/>
    </source>
</evidence>
<keyword evidence="7" id="KW-1185">Reference proteome</keyword>
<dbReference type="Pfam" id="PF00902">
    <property type="entry name" value="TatC"/>
    <property type="match status" value="1"/>
</dbReference>
<reference evidence="6 7" key="1">
    <citation type="submission" date="2019-07" db="EMBL/GenBank/DDBJ databases">
        <authorList>
            <person name="Huq M.A."/>
        </authorList>
    </citation>
    <scope>NUCLEOTIDE SEQUENCE [LARGE SCALE GENOMIC DNA]</scope>
    <source>
        <strain evidence="6 7">MAH-19</strain>
    </source>
</reference>
<dbReference type="RefSeq" id="WP_144246773.1">
    <property type="nucleotide sequence ID" value="NZ_VLPK01000001.1"/>
</dbReference>
<keyword evidence="5" id="KW-0813">Transport</keyword>
<dbReference type="PANTHER" id="PTHR30371">
    <property type="entry name" value="SEC-INDEPENDENT PROTEIN TRANSLOCASE PROTEIN TATC"/>
    <property type="match status" value="1"/>
</dbReference>
<dbReference type="OrthoDB" id="9777044at2"/>
<dbReference type="NCBIfam" id="TIGR00945">
    <property type="entry name" value="tatC"/>
    <property type="match status" value="1"/>
</dbReference>
<comment type="similarity">
    <text evidence="5">Belongs to the TatC family.</text>
</comment>
<sequence>MSDNNLVKAIKDKGKNLEAEMSFFDHLEALRWHLIRSAIAVVVFTGIAWWQYEFIFGTLIMGPMHTDFWTYRMLCKLGDGFCVQHINATIINTDVAGIFMLKINSSVLMGIIAGIPYILWELWRFIKPALLERERKAARGFVFYASLLFLIGILFGYYVIAPESISFLLTYSISDTIKNTITISSYLSMVATITLIIGIVFELPILIFILASLGVLTGTFMKKTRRYSVVILLIVGAIISPSPDFLTTMIATIPLFALYEVGIVVASMVERRRAKAHDDLMNS</sequence>
<evidence type="ECO:0000256" key="1">
    <source>
        <dbReference type="ARBA" id="ARBA00004141"/>
    </source>
</evidence>
<keyword evidence="5" id="KW-0653">Protein transport</keyword>
<dbReference type="GO" id="GO:0009977">
    <property type="term" value="F:proton motive force dependent protein transmembrane transporter activity"/>
    <property type="evidence" value="ECO:0007669"/>
    <property type="project" value="TreeGrafter"/>
</dbReference>
<comment type="subunit">
    <text evidence="5">Forms a complex with TatA.</text>
</comment>
<name>A0A556MTU8_9SPHI</name>
<feature type="transmembrane region" description="Helical" evidence="5">
    <location>
        <begin position="186"/>
        <end position="215"/>
    </location>
</feature>
<comment type="caution">
    <text evidence="6">The sequence shown here is derived from an EMBL/GenBank/DDBJ whole genome shotgun (WGS) entry which is preliminary data.</text>
</comment>
<dbReference type="GO" id="GO:0065002">
    <property type="term" value="P:intracellular protein transmembrane transport"/>
    <property type="evidence" value="ECO:0007669"/>
    <property type="project" value="TreeGrafter"/>
</dbReference>
<feature type="transmembrane region" description="Helical" evidence="5">
    <location>
        <begin position="34"/>
        <end position="52"/>
    </location>
</feature>
<feature type="transmembrane region" description="Helical" evidence="5">
    <location>
        <begin position="99"/>
        <end position="120"/>
    </location>
</feature>
<organism evidence="6 7">
    <name type="scientific">Mucilaginibacter corticis</name>
    <dbReference type="NCBI Taxonomy" id="2597670"/>
    <lineage>
        <taxon>Bacteria</taxon>
        <taxon>Pseudomonadati</taxon>
        <taxon>Bacteroidota</taxon>
        <taxon>Sphingobacteriia</taxon>
        <taxon>Sphingobacteriales</taxon>
        <taxon>Sphingobacteriaceae</taxon>
        <taxon>Mucilaginibacter</taxon>
    </lineage>
</organism>
<keyword evidence="3 5" id="KW-1133">Transmembrane helix</keyword>
<feature type="transmembrane region" description="Helical" evidence="5">
    <location>
        <begin position="227"/>
        <end position="243"/>
    </location>
</feature>
<protein>
    <recommendedName>
        <fullName evidence="5">Sec-independent protein translocase protein TatC</fullName>
    </recommendedName>
</protein>
<keyword evidence="2 5" id="KW-0812">Transmembrane</keyword>
<dbReference type="HAMAP" id="MF_00902">
    <property type="entry name" value="TatC"/>
    <property type="match status" value="1"/>
</dbReference>
<keyword evidence="5" id="KW-1003">Cell membrane</keyword>
<proteinExistence type="inferred from homology"/>
<gene>
    <name evidence="5 6" type="primary">tatC</name>
    <name evidence="6" type="ORF">FO440_03175</name>
</gene>
<dbReference type="AlphaFoldDB" id="A0A556MTU8"/>